<dbReference type="GO" id="GO:0008483">
    <property type="term" value="F:transaminase activity"/>
    <property type="evidence" value="ECO:0007669"/>
    <property type="project" value="UniProtKB-KW"/>
</dbReference>
<evidence type="ECO:0000256" key="2">
    <source>
        <dbReference type="ARBA" id="ARBA00007441"/>
    </source>
</evidence>
<name>A0A238WMX3_9ACTN</name>
<protein>
    <submittedName>
        <fullName evidence="7">Aspartate aminotransferase</fullName>
    </submittedName>
</protein>
<dbReference type="Gene3D" id="3.40.640.10">
    <property type="entry name" value="Type I PLP-dependent aspartate aminotransferase-like (Major domain)"/>
    <property type="match status" value="1"/>
</dbReference>
<keyword evidence="3 7" id="KW-0032">Aminotransferase</keyword>
<dbReference type="Gene3D" id="3.90.1150.10">
    <property type="entry name" value="Aspartate Aminotransferase, domain 1"/>
    <property type="match status" value="1"/>
</dbReference>
<dbReference type="InterPro" id="IPR015424">
    <property type="entry name" value="PyrdxlP-dep_Trfase"/>
</dbReference>
<accession>A0A238WMX3</accession>
<dbReference type="CDD" id="cd00609">
    <property type="entry name" value="AAT_like"/>
    <property type="match status" value="1"/>
</dbReference>
<dbReference type="PANTHER" id="PTHR46383">
    <property type="entry name" value="ASPARTATE AMINOTRANSFERASE"/>
    <property type="match status" value="1"/>
</dbReference>
<feature type="domain" description="Aminotransferase class I/classII large" evidence="6">
    <location>
        <begin position="27"/>
        <end position="365"/>
    </location>
</feature>
<dbReference type="InterPro" id="IPR050596">
    <property type="entry name" value="AspAT/PAT-like"/>
</dbReference>
<dbReference type="SUPFAM" id="SSF53383">
    <property type="entry name" value="PLP-dependent transferases"/>
    <property type="match status" value="1"/>
</dbReference>
<dbReference type="InterPro" id="IPR015422">
    <property type="entry name" value="PyrdxlP-dep_Trfase_small"/>
</dbReference>
<dbReference type="RefSeq" id="WP_089311160.1">
    <property type="nucleotide sequence ID" value="NZ_FZNP01000003.1"/>
</dbReference>
<organism evidence="7 8">
    <name type="scientific">Actinomadura mexicana</name>
    <dbReference type="NCBI Taxonomy" id="134959"/>
    <lineage>
        <taxon>Bacteria</taxon>
        <taxon>Bacillati</taxon>
        <taxon>Actinomycetota</taxon>
        <taxon>Actinomycetes</taxon>
        <taxon>Streptosporangiales</taxon>
        <taxon>Thermomonosporaceae</taxon>
        <taxon>Actinomadura</taxon>
    </lineage>
</organism>
<dbReference type="InterPro" id="IPR004839">
    <property type="entry name" value="Aminotransferase_I/II_large"/>
</dbReference>
<dbReference type="Proteomes" id="UP000198420">
    <property type="component" value="Unassembled WGS sequence"/>
</dbReference>
<dbReference type="GO" id="GO:0006520">
    <property type="term" value="P:amino acid metabolic process"/>
    <property type="evidence" value="ECO:0007669"/>
    <property type="project" value="InterPro"/>
</dbReference>
<evidence type="ECO:0000256" key="4">
    <source>
        <dbReference type="ARBA" id="ARBA00022679"/>
    </source>
</evidence>
<dbReference type="GO" id="GO:0030170">
    <property type="term" value="F:pyridoxal phosphate binding"/>
    <property type="evidence" value="ECO:0007669"/>
    <property type="project" value="InterPro"/>
</dbReference>
<evidence type="ECO:0000313" key="7">
    <source>
        <dbReference type="EMBL" id="SNR47604.1"/>
    </source>
</evidence>
<gene>
    <name evidence="7" type="ORF">SAMN06265355_10353</name>
</gene>
<sequence>MTTFISSDRVQEVLRHSLRPSTRPPADVISLASGEPDFATPEHIRTAHAAAVEAGATHYAAWNGAPDLREALARQAGGPGRPARAADQVLVTHGGSGALAAAILACVDPGDRVVIPVPTYSLYADLVRMAGGEPVLVPQRDDLHLDLDAVAAAAPGARMVAICNPCNPTGVVYSAEELTGLRDIAERHGLLVLADEAYDQIVYDPGRFTSVLDIPGLAERVLYVQTFSKTYAMTGWRIGYLVAPPDVVAAAAVVHTRMAGPLNTAVQHAALEAITGPQESVQRMLAEYRGRRELVMRLLDGVPGTRLRAPDGTFYAFVGHGARLTSVQVAANARERGVAIRPGSEFGGEGSVRLSFATDRETLTKGLLILRDMFEESASA</sequence>
<dbReference type="AlphaFoldDB" id="A0A238WMX3"/>
<keyword evidence="5" id="KW-0663">Pyridoxal phosphate</keyword>
<dbReference type="InterPro" id="IPR015421">
    <property type="entry name" value="PyrdxlP-dep_Trfase_major"/>
</dbReference>
<dbReference type="OrthoDB" id="9763453at2"/>
<evidence type="ECO:0000256" key="3">
    <source>
        <dbReference type="ARBA" id="ARBA00022576"/>
    </source>
</evidence>
<evidence type="ECO:0000256" key="5">
    <source>
        <dbReference type="ARBA" id="ARBA00022898"/>
    </source>
</evidence>
<comment type="cofactor">
    <cofactor evidence="1">
        <name>pyridoxal 5'-phosphate</name>
        <dbReference type="ChEBI" id="CHEBI:597326"/>
    </cofactor>
</comment>
<comment type="similarity">
    <text evidence="2">Belongs to the class-I pyridoxal-phosphate-dependent aminotransferase family.</text>
</comment>
<evidence type="ECO:0000259" key="6">
    <source>
        <dbReference type="Pfam" id="PF00155"/>
    </source>
</evidence>
<reference evidence="8" key="1">
    <citation type="submission" date="2017-06" db="EMBL/GenBank/DDBJ databases">
        <authorList>
            <person name="Varghese N."/>
            <person name="Submissions S."/>
        </authorList>
    </citation>
    <scope>NUCLEOTIDE SEQUENCE [LARGE SCALE GENOMIC DNA]</scope>
    <source>
        <strain evidence="8">DSM 44485</strain>
    </source>
</reference>
<evidence type="ECO:0000256" key="1">
    <source>
        <dbReference type="ARBA" id="ARBA00001933"/>
    </source>
</evidence>
<evidence type="ECO:0000313" key="8">
    <source>
        <dbReference type="Proteomes" id="UP000198420"/>
    </source>
</evidence>
<proteinExistence type="inferred from homology"/>
<keyword evidence="4 7" id="KW-0808">Transferase</keyword>
<dbReference type="Pfam" id="PF00155">
    <property type="entry name" value="Aminotran_1_2"/>
    <property type="match status" value="1"/>
</dbReference>
<keyword evidence="8" id="KW-1185">Reference proteome</keyword>
<dbReference type="EMBL" id="FZNP01000003">
    <property type="protein sequence ID" value="SNR47604.1"/>
    <property type="molecule type" value="Genomic_DNA"/>
</dbReference>
<dbReference type="PANTHER" id="PTHR46383:SF1">
    <property type="entry name" value="ASPARTATE AMINOTRANSFERASE"/>
    <property type="match status" value="1"/>
</dbReference>